<keyword evidence="3 7" id="KW-0812">Transmembrane</keyword>
<dbReference type="Pfam" id="PF03772">
    <property type="entry name" value="Competence"/>
    <property type="match status" value="1"/>
</dbReference>
<dbReference type="InterPro" id="IPR004477">
    <property type="entry name" value="ComEC_N"/>
</dbReference>
<feature type="transmembrane region" description="Helical" evidence="7">
    <location>
        <begin position="285"/>
        <end position="311"/>
    </location>
</feature>
<feature type="transmembrane region" description="Helical" evidence="7">
    <location>
        <begin position="549"/>
        <end position="566"/>
    </location>
</feature>
<reference evidence="11" key="1">
    <citation type="submission" date="2016-10" db="EMBL/GenBank/DDBJ databases">
        <authorList>
            <person name="Varghese N."/>
            <person name="Submissions S."/>
        </authorList>
    </citation>
    <scope>NUCLEOTIDE SEQUENCE [LARGE SCALE GENOMIC DNA]</scope>
    <source>
        <strain evidence="11">DSM 1565</strain>
    </source>
</reference>
<evidence type="ECO:0000256" key="3">
    <source>
        <dbReference type="ARBA" id="ARBA00022692"/>
    </source>
</evidence>
<name>A0A1I7NFU7_9HYPH</name>
<evidence type="ECO:0000256" key="6">
    <source>
        <dbReference type="SAM" id="MobiDB-lite"/>
    </source>
</evidence>
<dbReference type="OrthoDB" id="9790149at2"/>
<evidence type="ECO:0000256" key="5">
    <source>
        <dbReference type="ARBA" id="ARBA00023136"/>
    </source>
</evidence>
<dbReference type="PANTHER" id="PTHR30619:SF1">
    <property type="entry name" value="RECOMBINATION PROTEIN 2"/>
    <property type="match status" value="1"/>
</dbReference>
<feature type="domain" description="DUF4131" evidence="9">
    <location>
        <begin position="61"/>
        <end position="218"/>
    </location>
</feature>
<feature type="transmembrane region" description="Helical" evidence="7">
    <location>
        <begin position="461"/>
        <end position="485"/>
    </location>
</feature>
<sequence length="785" mass="82793">MSVEAAGPELGRDAGRETGFPALPEHGTSRAALLFEAERESFFLWAPVCLGVGIAAYFALPVEPATIIACVPFVLALILRLAVRGGTLAATIVTAFVLAGAGFAIAKLRVEAVRAPVLTKALHGVEITGTVTMVEAKIPRGQRLTIKSPSIAGLAPEQTPAVIRVRTMSARSPAAPGDLIRIKANLSPPAKPPLPGGFDYARTAWFDSVGAVGYAFAAPQIEGQSDSGTLSQWYRRSIENIRQAIAARIRQALPGETGEIALALITGERGGITTATNDAFKNSGLFHILSISGLHMVIAAGAVFYSVRLLLAAVPLIALTMPIKKIAAVAGILSAIAYLAISGGQFATVRSALMILIIFGAVLLDRPALALRNVALAAFLILIVYPESLLDAGFQMSFAAVTALIASHETLSNFLGRQSRPHPAMKVLKFFGEIVASTLIASVAVAPLAAYNFHQSQQYAVLGNMIAIPICNIIVLPSALLAMVLMPFGLEWFALMPMGWGIEGMAWCANKVGALPGAVGHLPEIPAFAFILMLAGGIWLSLWQTRIRLFGIALCVLGVLGAPLMSRPDILIGQKGLIAVRDTSGKLSALPNKGAKYDLDRWLEYDGDGRTAREAQSGDAFSCDAVGCIAHVKGATVAVARHPAAVTDDCLNADVLVINDPKPEDCAVPATVIDVFDRWRNGAYALYIDRSDDNPEPRVHLVTVASHRGERPWSVMPERKTPGGLPKPRILETPGATPPAGAPSRSIAEVEAEAEPRTLAESDPGEEPDFEPESTNAVPVAGDAP</sequence>
<feature type="transmembrane region" description="Helical" evidence="7">
    <location>
        <begin position="427"/>
        <end position="449"/>
    </location>
</feature>
<evidence type="ECO:0000259" key="9">
    <source>
        <dbReference type="Pfam" id="PF13567"/>
    </source>
</evidence>
<feature type="transmembrane region" description="Helical" evidence="7">
    <location>
        <begin position="525"/>
        <end position="542"/>
    </location>
</feature>
<keyword evidence="2" id="KW-1003">Cell membrane</keyword>
<comment type="subcellular location">
    <subcellularLocation>
        <location evidence="1">Cell membrane</location>
        <topology evidence="1">Multi-pass membrane protein</topology>
    </subcellularLocation>
</comment>
<feature type="domain" description="ComEC/Rec2-related protein" evidence="8">
    <location>
        <begin position="264"/>
        <end position="545"/>
    </location>
</feature>
<proteinExistence type="predicted"/>
<evidence type="ECO:0000256" key="4">
    <source>
        <dbReference type="ARBA" id="ARBA00022989"/>
    </source>
</evidence>
<evidence type="ECO:0000256" key="2">
    <source>
        <dbReference type="ARBA" id="ARBA00022475"/>
    </source>
</evidence>
<dbReference type="NCBIfam" id="TIGR00360">
    <property type="entry name" value="ComEC_N-term"/>
    <property type="match status" value="1"/>
</dbReference>
<feature type="transmembrane region" description="Helical" evidence="7">
    <location>
        <begin position="42"/>
        <end position="60"/>
    </location>
</feature>
<dbReference type="EMBL" id="FPCH01000002">
    <property type="protein sequence ID" value="SFV33535.1"/>
    <property type="molecule type" value="Genomic_DNA"/>
</dbReference>
<dbReference type="InterPro" id="IPR025405">
    <property type="entry name" value="DUF4131"/>
</dbReference>
<feature type="transmembrane region" description="Helical" evidence="7">
    <location>
        <begin position="88"/>
        <end position="106"/>
    </location>
</feature>
<evidence type="ECO:0000256" key="7">
    <source>
        <dbReference type="SAM" id="Phobius"/>
    </source>
</evidence>
<feature type="transmembrane region" description="Helical" evidence="7">
    <location>
        <begin position="323"/>
        <end position="341"/>
    </location>
</feature>
<gene>
    <name evidence="10" type="ORF">SAMN04488557_2028</name>
</gene>
<dbReference type="RefSeq" id="WP_092867572.1">
    <property type="nucleotide sequence ID" value="NZ_FPCH01000002.1"/>
</dbReference>
<dbReference type="GO" id="GO:0005886">
    <property type="term" value="C:plasma membrane"/>
    <property type="evidence" value="ECO:0007669"/>
    <property type="project" value="UniProtKB-SubCell"/>
</dbReference>
<keyword evidence="11" id="KW-1185">Reference proteome</keyword>
<evidence type="ECO:0000313" key="11">
    <source>
        <dbReference type="Proteomes" id="UP000199423"/>
    </source>
</evidence>
<feature type="compositionally biased region" description="Acidic residues" evidence="6">
    <location>
        <begin position="763"/>
        <end position="772"/>
    </location>
</feature>
<evidence type="ECO:0000259" key="8">
    <source>
        <dbReference type="Pfam" id="PF03772"/>
    </source>
</evidence>
<dbReference type="STRING" id="51670.SAMN04488557_2028"/>
<dbReference type="Proteomes" id="UP000199423">
    <property type="component" value="Unassembled WGS sequence"/>
</dbReference>
<dbReference type="InterPro" id="IPR052159">
    <property type="entry name" value="Competence_DNA_uptake"/>
</dbReference>
<accession>A0A1I7NFU7</accession>
<feature type="transmembrane region" description="Helical" evidence="7">
    <location>
        <begin position="66"/>
        <end position="83"/>
    </location>
</feature>
<protein>
    <submittedName>
        <fullName evidence="10">Competence protein ComEC</fullName>
    </submittedName>
</protein>
<dbReference type="Pfam" id="PF13567">
    <property type="entry name" value="DUF4131"/>
    <property type="match status" value="1"/>
</dbReference>
<keyword evidence="4 7" id="KW-1133">Transmembrane helix</keyword>
<feature type="compositionally biased region" description="Basic and acidic residues" evidence="6">
    <location>
        <begin position="709"/>
        <end position="721"/>
    </location>
</feature>
<dbReference type="AlphaFoldDB" id="A0A1I7NFU7"/>
<feature type="transmembrane region" description="Helical" evidence="7">
    <location>
        <begin position="369"/>
        <end position="386"/>
    </location>
</feature>
<dbReference type="PANTHER" id="PTHR30619">
    <property type="entry name" value="DNA INTERNALIZATION/COMPETENCE PROTEIN COMEC/REC2"/>
    <property type="match status" value="1"/>
</dbReference>
<evidence type="ECO:0000256" key="1">
    <source>
        <dbReference type="ARBA" id="ARBA00004651"/>
    </source>
</evidence>
<evidence type="ECO:0000313" key="10">
    <source>
        <dbReference type="EMBL" id="SFV33535.1"/>
    </source>
</evidence>
<feature type="region of interest" description="Disordered" evidence="6">
    <location>
        <begin position="709"/>
        <end position="785"/>
    </location>
</feature>
<keyword evidence="5 7" id="KW-0472">Membrane</keyword>
<organism evidence="10 11">
    <name type="scientific">Hyphomicrobium facile</name>
    <dbReference type="NCBI Taxonomy" id="51670"/>
    <lineage>
        <taxon>Bacteria</taxon>
        <taxon>Pseudomonadati</taxon>
        <taxon>Pseudomonadota</taxon>
        <taxon>Alphaproteobacteria</taxon>
        <taxon>Hyphomicrobiales</taxon>
        <taxon>Hyphomicrobiaceae</taxon>
        <taxon>Hyphomicrobium</taxon>
    </lineage>
</organism>